<proteinExistence type="predicted"/>
<keyword evidence="2" id="KW-1185">Reference proteome</keyword>
<protein>
    <submittedName>
        <fullName evidence="1">Uncharacterized protein</fullName>
    </submittedName>
</protein>
<dbReference type="EMBL" id="AVOT02036463">
    <property type="protein sequence ID" value="MBW0530964.1"/>
    <property type="molecule type" value="Genomic_DNA"/>
</dbReference>
<evidence type="ECO:0000313" key="2">
    <source>
        <dbReference type="Proteomes" id="UP000765509"/>
    </source>
</evidence>
<gene>
    <name evidence="1" type="ORF">O181_070679</name>
</gene>
<name>A0A9Q3I9R1_9BASI</name>
<organism evidence="1 2">
    <name type="scientific">Austropuccinia psidii MF-1</name>
    <dbReference type="NCBI Taxonomy" id="1389203"/>
    <lineage>
        <taxon>Eukaryota</taxon>
        <taxon>Fungi</taxon>
        <taxon>Dikarya</taxon>
        <taxon>Basidiomycota</taxon>
        <taxon>Pucciniomycotina</taxon>
        <taxon>Pucciniomycetes</taxon>
        <taxon>Pucciniales</taxon>
        <taxon>Sphaerophragmiaceae</taxon>
        <taxon>Austropuccinia</taxon>
    </lineage>
</organism>
<dbReference type="AlphaFoldDB" id="A0A9Q3I9R1"/>
<reference evidence="1" key="1">
    <citation type="submission" date="2021-03" db="EMBL/GenBank/DDBJ databases">
        <title>Draft genome sequence of rust myrtle Austropuccinia psidii MF-1, a brazilian biotype.</title>
        <authorList>
            <person name="Quecine M.C."/>
            <person name="Pachon D.M.R."/>
            <person name="Bonatelli M.L."/>
            <person name="Correr F.H."/>
            <person name="Franceschini L.M."/>
            <person name="Leite T.F."/>
            <person name="Margarido G.R.A."/>
            <person name="Almeida C.A."/>
            <person name="Ferrarezi J.A."/>
            <person name="Labate C.A."/>
        </authorList>
    </citation>
    <scope>NUCLEOTIDE SEQUENCE</scope>
    <source>
        <strain evidence="1">MF-1</strain>
    </source>
</reference>
<sequence>MENSGKAGRGGGIRTKFRRAGDLEESVAGEKKVEGLLAKDGLLYHGEAEMTAAVAAPDKGSASRCVSKIEAQSQHPTKAQLQGVLAELNLSHST</sequence>
<comment type="caution">
    <text evidence="1">The sequence shown here is derived from an EMBL/GenBank/DDBJ whole genome shotgun (WGS) entry which is preliminary data.</text>
</comment>
<evidence type="ECO:0000313" key="1">
    <source>
        <dbReference type="EMBL" id="MBW0530964.1"/>
    </source>
</evidence>
<accession>A0A9Q3I9R1</accession>
<dbReference type="Proteomes" id="UP000765509">
    <property type="component" value="Unassembled WGS sequence"/>
</dbReference>